<dbReference type="Proteomes" id="UP000062255">
    <property type="component" value="Chromosome"/>
</dbReference>
<dbReference type="RefSeq" id="WP_049746288.1">
    <property type="nucleotide sequence ID" value="NZ_CP012150.1"/>
</dbReference>
<dbReference type="InterPro" id="IPR036388">
    <property type="entry name" value="WH-like_DNA-bd_sf"/>
</dbReference>
<evidence type="ECO:0000256" key="3">
    <source>
        <dbReference type="ARBA" id="ARBA00023163"/>
    </source>
</evidence>
<dbReference type="PANTHER" id="PTHR43537">
    <property type="entry name" value="TRANSCRIPTIONAL REGULATOR, GNTR FAMILY"/>
    <property type="match status" value="1"/>
</dbReference>
<keyword evidence="3" id="KW-0804">Transcription</keyword>
<protein>
    <submittedName>
        <fullName evidence="5">GntR family transcriptional regulator</fullName>
    </submittedName>
</protein>
<dbReference type="Gene3D" id="1.10.10.10">
    <property type="entry name" value="Winged helix-like DNA-binding domain superfamily/Winged helix DNA-binding domain"/>
    <property type="match status" value="1"/>
</dbReference>
<dbReference type="AlphaFoldDB" id="A0A0K0X8Y6"/>
<reference evidence="5 6" key="1">
    <citation type="submission" date="2015-07" db="EMBL/GenBank/DDBJ databases">
        <title>Complete genome sequence of Mycobacterium goodii X7B, a facultative thermophilic biodesulfurizing bacterium.</title>
        <authorList>
            <person name="Yu B."/>
            <person name="Li F."/>
            <person name="Xu P."/>
        </authorList>
    </citation>
    <scope>NUCLEOTIDE SEQUENCE [LARGE SCALE GENOMIC DNA]</scope>
    <source>
        <strain evidence="5 6">X7B</strain>
    </source>
</reference>
<evidence type="ECO:0000313" key="5">
    <source>
        <dbReference type="EMBL" id="AKS33841.1"/>
    </source>
</evidence>
<dbReference type="Gene3D" id="1.20.120.530">
    <property type="entry name" value="GntR ligand-binding domain-like"/>
    <property type="match status" value="1"/>
</dbReference>
<evidence type="ECO:0000256" key="2">
    <source>
        <dbReference type="ARBA" id="ARBA00023125"/>
    </source>
</evidence>
<keyword evidence="2" id="KW-0238">DNA-binding</keyword>
<dbReference type="SMART" id="SM00345">
    <property type="entry name" value="HTH_GNTR"/>
    <property type="match status" value="1"/>
</dbReference>
<feature type="domain" description="HTH gntR-type" evidence="4">
    <location>
        <begin position="5"/>
        <end position="72"/>
    </location>
</feature>
<name>A0A0K0X8Y6_MYCGD</name>
<dbReference type="SMART" id="SM00895">
    <property type="entry name" value="FCD"/>
    <property type="match status" value="1"/>
</dbReference>
<dbReference type="InterPro" id="IPR000524">
    <property type="entry name" value="Tscrpt_reg_HTH_GntR"/>
</dbReference>
<dbReference type="SUPFAM" id="SSF48008">
    <property type="entry name" value="GntR ligand-binding domain-like"/>
    <property type="match status" value="1"/>
</dbReference>
<dbReference type="SUPFAM" id="SSF46785">
    <property type="entry name" value="Winged helix' DNA-binding domain"/>
    <property type="match status" value="1"/>
</dbReference>
<accession>A0A0K0X8Y6</accession>
<gene>
    <name evidence="5" type="ORF">AFA91_20320</name>
</gene>
<dbReference type="GO" id="GO:0003700">
    <property type="term" value="F:DNA-binding transcription factor activity"/>
    <property type="evidence" value="ECO:0007669"/>
    <property type="project" value="InterPro"/>
</dbReference>
<dbReference type="OrthoDB" id="8680240at2"/>
<dbReference type="PATRIC" id="fig|134601.6.peg.4202"/>
<dbReference type="InterPro" id="IPR036390">
    <property type="entry name" value="WH_DNA-bd_sf"/>
</dbReference>
<dbReference type="Pfam" id="PF00392">
    <property type="entry name" value="GntR"/>
    <property type="match status" value="1"/>
</dbReference>
<dbReference type="InterPro" id="IPR011711">
    <property type="entry name" value="GntR_C"/>
</dbReference>
<dbReference type="GO" id="GO:0003677">
    <property type="term" value="F:DNA binding"/>
    <property type="evidence" value="ECO:0007669"/>
    <property type="project" value="UniProtKB-KW"/>
</dbReference>
<organism evidence="5 6">
    <name type="scientific">Mycolicibacterium goodii</name>
    <name type="common">Mycobacterium goodii</name>
    <dbReference type="NCBI Taxonomy" id="134601"/>
    <lineage>
        <taxon>Bacteria</taxon>
        <taxon>Bacillati</taxon>
        <taxon>Actinomycetota</taxon>
        <taxon>Actinomycetes</taxon>
        <taxon>Mycobacteriales</taxon>
        <taxon>Mycobacteriaceae</taxon>
        <taxon>Mycolicibacterium</taxon>
    </lineage>
</organism>
<dbReference type="CDD" id="cd07377">
    <property type="entry name" value="WHTH_GntR"/>
    <property type="match status" value="1"/>
</dbReference>
<dbReference type="PROSITE" id="PS50949">
    <property type="entry name" value="HTH_GNTR"/>
    <property type="match status" value="1"/>
</dbReference>
<proteinExistence type="predicted"/>
<evidence type="ECO:0000313" key="6">
    <source>
        <dbReference type="Proteomes" id="UP000062255"/>
    </source>
</evidence>
<dbReference type="STRING" id="134601.AFA91_20320"/>
<evidence type="ECO:0000259" key="4">
    <source>
        <dbReference type="PROSITE" id="PS50949"/>
    </source>
</evidence>
<dbReference type="Pfam" id="PF07729">
    <property type="entry name" value="FCD"/>
    <property type="match status" value="1"/>
</dbReference>
<sequence length="224" mass="25288">MAGKQTRQQVTYENLRADILSGRREPGQKLPFAELCESYGASVGMIREALTRLVGEGLVQSVPQAGFTVTPLSRSDLLWLTDARCEIETLTLRRAIRDGDVAWESAILAIHHQLDRCPMLDPDDPQRFSERWAQLHAEFHETLLAGCANPRLRQTASEMRAAAELYRRWSLPLGHSSDRDIAQEHRDIVDATLKRDTDEAVTLLCRHISRTTEDLLSTDRSIAD</sequence>
<evidence type="ECO:0000256" key="1">
    <source>
        <dbReference type="ARBA" id="ARBA00023015"/>
    </source>
</evidence>
<dbReference type="PANTHER" id="PTHR43537:SF5">
    <property type="entry name" value="UXU OPERON TRANSCRIPTIONAL REGULATOR"/>
    <property type="match status" value="1"/>
</dbReference>
<dbReference type="KEGG" id="mgo:AFA91_20320"/>
<dbReference type="EMBL" id="CP012150">
    <property type="protein sequence ID" value="AKS33841.1"/>
    <property type="molecule type" value="Genomic_DNA"/>
</dbReference>
<dbReference type="InterPro" id="IPR008920">
    <property type="entry name" value="TF_FadR/GntR_C"/>
</dbReference>
<keyword evidence="1" id="KW-0805">Transcription regulation</keyword>